<dbReference type="EMBL" id="JAPDRQ010000173">
    <property type="protein sequence ID" value="KAJ9652985.1"/>
    <property type="molecule type" value="Genomic_DNA"/>
</dbReference>
<evidence type="ECO:0000313" key="2">
    <source>
        <dbReference type="Proteomes" id="UP001172386"/>
    </source>
</evidence>
<proteinExistence type="predicted"/>
<comment type="caution">
    <text evidence="1">The sequence shown here is derived from an EMBL/GenBank/DDBJ whole genome shotgun (WGS) entry which is preliminary data.</text>
</comment>
<keyword evidence="2" id="KW-1185">Reference proteome</keyword>
<evidence type="ECO:0000313" key="1">
    <source>
        <dbReference type="EMBL" id="KAJ9652985.1"/>
    </source>
</evidence>
<reference evidence="1" key="1">
    <citation type="submission" date="2022-10" db="EMBL/GenBank/DDBJ databases">
        <title>Culturing micro-colonial fungi from biological soil crusts in the Mojave desert and describing Neophaeococcomyces mojavensis, and introducing the new genera and species Taxawa tesnikishii.</title>
        <authorList>
            <person name="Kurbessoian T."/>
            <person name="Stajich J.E."/>
        </authorList>
    </citation>
    <scope>NUCLEOTIDE SEQUENCE</scope>
    <source>
        <strain evidence="1">JES_112</strain>
    </source>
</reference>
<name>A0ACC2ZZ35_9EURO</name>
<dbReference type="Proteomes" id="UP001172386">
    <property type="component" value="Unassembled WGS sequence"/>
</dbReference>
<gene>
    <name evidence="1" type="ORF">H2198_007798</name>
</gene>
<sequence>MPFAQLVVGPPGAGKSTYCNGMQQFMGAIGRKASVVNLDPANDQTSYDVALDVRELITLEDIMSNDELGPNGSVLYALEEVEHNLDWLQTRLQNLGEDYVLFDCPGQVELFTHHDSLRKIFFAIQKMGYRLVVVNLIDSYCLTLPSLYISTLLLSLRTMLQMDLTQVNVLTKVDNLHKYPDLPFNLDYYTEVQDLDYLLPSLEKESPMFAQGKFQALNKAVCQLIEDFGLVGYETLAVEDKKSMMQLLRTIDRAGGYVFGGAEGAGDSIWQTAVRQGMGQMDIGDIQDRWIDNKDYWDEKEREEHEMEQKKLEEEFNKSAARSGAMAMGDDDDDLDFHVPADSAAKVRRSAPK</sequence>
<organism evidence="1 2">
    <name type="scientific">Neophaeococcomyces mojaviensis</name>
    <dbReference type="NCBI Taxonomy" id="3383035"/>
    <lineage>
        <taxon>Eukaryota</taxon>
        <taxon>Fungi</taxon>
        <taxon>Dikarya</taxon>
        <taxon>Ascomycota</taxon>
        <taxon>Pezizomycotina</taxon>
        <taxon>Eurotiomycetes</taxon>
        <taxon>Chaetothyriomycetidae</taxon>
        <taxon>Chaetothyriales</taxon>
        <taxon>Chaetothyriales incertae sedis</taxon>
        <taxon>Neophaeococcomyces</taxon>
    </lineage>
</organism>
<accession>A0ACC2ZZ35</accession>
<protein>
    <submittedName>
        <fullName evidence="1">Uncharacterized protein</fullName>
    </submittedName>
</protein>